<evidence type="ECO:0000256" key="4">
    <source>
        <dbReference type="ARBA" id="ARBA00022729"/>
    </source>
</evidence>
<proteinExistence type="inferred from homology"/>
<comment type="subcellular location">
    <subcellularLocation>
        <location evidence="1">Secreted</location>
    </subcellularLocation>
</comment>
<gene>
    <name evidence="12" type="ORF">BCR37DRAFT_346622</name>
</gene>
<dbReference type="Gene3D" id="2.160.20.10">
    <property type="entry name" value="Single-stranded right-handed beta-helix, Pectin lyase-like"/>
    <property type="match status" value="1"/>
</dbReference>
<dbReference type="STRING" id="56484.A0A1Y2FGF0"/>
<dbReference type="EMBL" id="MCFI01000008">
    <property type="protein sequence ID" value="ORY83020.1"/>
    <property type="molecule type" value="Genomic_DNA"/>
</dbReference>
<keyword evidence="8 11" id="KW-0326">Glycosidase</keyword>
<comment type="function">
    <text evidence="10">Involved in maceration and soft-rotting of plant tissue. Hydrolyzes the 1,4-alpha glycosidic bonds of de-esterified pectate in the smooth region of the plant cell wall.</text>
</comment>
<evidence type="ECO:0000256" key="3">
    <source>
        <dbReference type="ARBA" id="ARBA00022525"/>
    </source>
</evidence>
<dbReference type="InterPro" id="IPR050434">
    <property type="entry name" value="Glycosyl_hydrlase_28"/>
</dbReference>
<dbReference type="GO" id="GO:0005576">
    <property type="term" value="C:extracellular region"/>
    <property type="evidence" value="ECO:0007669"/>
    <property type="project" value="UniProtKB-SubCell"/>
</dbReference>
<evidence type="ECO:0000256" key="10">
    <source>
        <dbReference type="ARBA" id="ARBA00037707"/>
    </source>
</evidence>
<comment type="similarity">
    <text evidence="2 11">Belongs to the glycosyl hydrolase 28 family.</text>
</comment>
<dbReference type="GO" id="GO:0071555">
    <property type="term" value="P:cell wall organization"/>
    <property type="evidence" value="ECO:0007669"/>
    <property type="project" value="UniProtKB-KW"/>
</dbReference>
<dbReference type="GeneID" id="63784304"/>
<dbReference type="RefSeq" id="XP_040725601.1">
    <property type="nucleotide sequence ID" value="XM_040867705.1"/>
</dbReference>
<dbReference type="InterPro" id="IPR012334">
    <property type="entry name" value="Pectin_lyas_fold"/>
</dbReference>
<name>A0A1Y2FGF0_PROLT</name>
<dbReference type="GO" id="GO:0045490">
    <property type="term" value="P:pectin catabolic process"/>
    <property type="evidence" value="ECO:0007669"/>
    <property type="project" value="TreeGrafter"/>
</dbReference>
<dbReference type="Pfam" id="PF00295">
    <property type="entry name" value="Glyco_hydro_28"/>
    <property type="match status" value="1"/>
</dbReference>
<keyword evidence="9" id="KW-0961">Cell wall biogenesis/degradation</keyword>
<dbReference type="Proteomes" id="UP000193685">
    <property type="component" value="Unassembled WGS sequence"/>
</dbReference>
<organism evidence="12 13">
    <name type="scientific">Protomyces lactucae-debilis</name>
    <dbReference type="NCBI Taxonomy" id="2754530"/>
    <lineage>
        <taxon>Eukaryota</taxon>
        <taxon>Fungi</taxon>
        <taxon>Dikarya</taxon>
        <taxon>Ascomycota</taxon>
        <taxon>Taphrinomycotina</taxon>
        <taxon>Taphrinomycetes</taxon>
        <taxon>Taphrinales</taxon>
        <taxon>Protomycetaceae</taxon>
        <taxon>Protomyces</taxon>
    </lineage>
</organism>
<evidence type="ECO:0000256" key="7">
    <source>
        <dbReference type="ARBA" id="ARBA00023180"/>
    </source>
</evidence>
<dbReference type="GO" id="GO:0016829">
    <property type="term" value="F:lyase activity"/>
    <property type="evidence" value="ECO:0007669"/>
    <property type="project" value="UniProtKB-KW"/>
</dbReference>
<keyword evidence="6 11" id="KW-0378">Hydrolase</keyword>
<keyword evidence="13" id="KW-1185">Reference proteome</keyword>
<sequence length="212" mass="24113">MDRLRNSFIQSGDDAIALKRTNGALFECLTIYYSHGLSIGSVSLGDVAKNVVFKNIELVGPEHGARIKAKKFELGLVSNVTFEDILVHEANFTSIAIRQDYLDPMPDHMPDTGVLVEHIHFKNFKATVKNRDPQCTCYWNLNFANSIRADQFNHGSVQRRETCKQWMSGLHLRRCINQVGRPCRLSSIRHQLPAPRNLAHKLGNRHQELHSL</sequence>
<evidence type="ECO:0000256" key="6">
    <source>
        <dbReference type="ARBA" id="ARBA00022801"/>
    </source>
</evidence>
<keyword evidence="12" id="KW-0456">Lyase</keyword>
<evidence type="ECO:0000313" key="13">
    <source>
        <dbReference type="Proteomes" id="UP000193685"/>
    </source>
</evidence>
<dbReference type="GO" id="GO:0004650">
    <property type="term" value="F:polygalacturonase activity"/>
    <property type="evidence" value="ECO:0007669"/>
    <property type="project" value="InterPro"/>
</dbReference>
<evidence type="ECO:0000256" key="8">
    <source>
        <dbReference type="ARBA" id="ARBA00023295"/>
    </source>
</evidence>
<evidence type="ECO:0000256" key="2">
    <source>
        <dbReference type="ARBA" id="ARBA00008834"/>
    </source>
</evidence>
<evidence type="ECO:0000256" key="11">
    <source>
        <dbReference type="RuleBase" id="RU361169"/>
    </source>
</evidence>
<dbReference type="AlphaFoldDB" id="A0A1Y2FGF0"/>
<dbReference type="PANTHER" id="PTHR31884:SF9">
    <property type="entry name" value="ENDOPOLYGALACTURONASE D-RELATED"/>
    <property type="match status" value="1"/>
</dbReference>
<dbReference type="InterPro" id="IPR011050">
    <property type="entry name" value="Pectin_lyase_fold/virulence"/>
</dbReference>
<keyword evidence="7" id="KW-0325">Glycoprotein</keyword>
<protein>
    <submittedName>
        <fullName evidence="12">Pectin lyase fold/virulence factor</fullName>
    </submittedName>
</protein>
<dbReference type="InterPro" id="IPR000743">
    <property type="entry name" value="Glyco_hydro_28"/>
</dbReference>
<evidence type="ECO:0000256" key="9">
    <source>
        <dbReference type="ARBA" id="ARBA00023316"/>
    </source>
</evidence>
<comment type="caution">
    <text evidence="12">The sequence shown here is derived from an EMBL/GenBank/DDBJ whole genome shotgun (WGS) entry which is preliminary data.</text>
</comment>
<dbReference type="SUPFAM" id="SSF51126">
    <property type="entry name" value="Pectin lyase-like"/>
    <property type="match status" value="1"/>
</dbReference>
<evidence type="ECO:0000256" key="5">
    <source>
        <dbReference type="ARBA" id="ARBA00022737"/>
    </source>
</evidence>
<keyword evidence="5" id="KW-0677">Repeat</keyword>
<reference evidence="12 13" key="1">
    <citation type="submission" date="2016-07" db="EMBL/GenBank/DDBJ databases">
        <title>Pervasive Adenine N6-methylation of Active Genes in Fungi.</title>
        <authorList>
            <consortium name="DOE Joint Genome Institute"/>
            <person name="Mondo S.J."/>
            <person name="Dannebaum R.O."/>
            <person name="Kuo R.C."/>
            <person name="Labutti K."/>
            <person name="Haridas S."/>
            <person name="Kuo A."/>
            <person name="Salamov A."/>
            <person name="Ahrendt S.R."/>
            <person name="Lipzen A."/>
            <person name="Sullivan W."/>
            <person name="Andreopoulos W.B."/>
            <person name="Clum A."/>
            <person name="Lindquist E."/>
            <person name="Daum C."/>
            <person name="Ramamoorthy G.K."/>
            <person name="Gryganskyi A."/>
            <person name="Culley D."/>
            <person name="Magnuson J.K."/>
            <person name="James T.Y."/>
            <person name="O'Malley M.A."/>
            <person name="Stajich J.E."/>
            <person name="Spatafora J.W."/>
            <person name="Visel A."/>
            <person name="Grigoriev I.V."/>
        </authorList>
    </citation>
    <scope>NUCLEOTIDE SEQUENCE [LARGE SCALE GENOMIC DNA]</scope>
    <source>
        <strain evidence="12 13">12-1054</strain>
    </source>
</reference>
<keyword evidence="4" id="KW-0732">Signal</keyword>
<evidence type="ECO:0000313" key="12">
    <source>
        <dbReference type="EMBL" id="ORY83020.1"/>
    </source>
</evidence>
<keyword evidence="3" id="KW-0964">Secreted</keyword>
<dbReference type="PANTHER" id="PTHR31884">
    <property type="entry name" value="POLYGALACTURONASE"/>
    <property type="match status" value="1"/>
</dbReference>
<evidence type="ECO:0000256" key="1">
    <source>
        <dbReference type="ARBA" id="ARBA00004613"/>
    </source>
</evidence>
<dbReference type="OrthoDB" id="187139at2759"/>
<accession>A0A1Y2FGF0</accession>